<sequence length="1018" mass="102870">MQRLGRSAHLILLLLCSCLLAACGGSSTDADGNPIPTTTSRTLQLSLVLLDPAGQPSTRVPAGSRRQVEVTAVLRTVVSQGGRVTSDTSAPLGNLIVALSAGGASFEPSNGNVLTDSQGRGRAVLIAGSETGASVLQASASSGGVQGIASLNFEIVPGPTPRISLRVLDATGIETSTLRAGEVVAVEARAAQVTLGSDGSSVVNSQPMANAEIVFSTDGGQFEPASGRVLTGPDGVAVAQLRAGTAAGAFQVTASLQLGEDTTLSASRSLQIRLPSLVLGSGSPFTPGRLALSQSSIAVGNTVTVSGELRDANGVVFAAPVDVFLSSRCAALGSAQLTSPVRALNGRFNASYTPQSGCLGEDLIEADARLPGQVLGATASAVLSVQQAPAGGLVFVDASATQLALRGRGGSGRPESATLRFRASSSSGIGVPGARVRFSLSNSAGGISLSPTEAVSDSEGLVAVNVTSGTRAVGFRVLASLDNGLVAQSTTLSISSGTADQDSTSLAVRTFNIEGFNIDGVDTELTLRAADFFNNPVADGTLAVLSTEGGAVDPVCVLQGGVCSVVLRSQNPRPADGRVSVLLTLPGDESFTDQNGNGQYDTGEPFEDLAEAFRDDNEDGRYQIGEPFVDRNGNGVRDPGNGRYDGILCTSAGCPQGSEVDVRASTVIVFSTSSASISISPSQLSLDELSPRTVLIDISDLNGNLPPAGSTVEVTTSNGELLSEASFTVGNSNARGPLRLQAQLIGDGEPSSGQLTVSVSSPSGVVSRRQITVTDIRACDALPAPLPPGCQGGDTSVGSVVVNPSQFTVQPNDADRRVTVSVGVFAGTGNERRPFSGVTPGVRCTPSANAADFQITEPATIGATDSTGTTTLTFEIDAGALPLGSVTCSILAGDQSADVRFDAATPNVVRVDAIPGTFSIQPDQQNAELNVQIAVFAQGGGGTLVPVSGIRPVVGACDPGSSSGFFILAPTTIAPTNEQGATSASFVLNSGTTISGSWSCPISAGNPPVTTIIRFDAP</sequence>
<comment type="caution">
    <text evidence="2">The sequence shown here is derived from an EMBL/GenBank/DDBJ whole genome shotgun (WGS) entry which is preliminary data.</text>
</comment>
<keyword evidence="1" id="KW-0732">Signal</keyword>
<dbReference type="RefSeq" id="WP_248205325.1">
    <property type="nucleotide sequence ID" value="NZ_JALNMH010000002.1"/>
</dbReference>
<dbReference type="Proteomes" id="UP001431449">
    <property type="component" value="Unassembled WGS sequence"/>
</dbReference>
<evidence type="ECO:0000313" key="2">
    <source>
        <dbReference type="EMBL" id="MCK7592836.1"/>
    </source>
</evidence>
<proteinExistence type="predicted"/>
<dbReference type="InterPro" id="IPR013783">
    <property type="entry name" value="Ig-like_fold"/>
</dbReference>
<protein>
    <recommendedName>
        <fullName evidence="4">Ig-like domain (Group 1)</fullName>
    </recommendedName>
</protein>
<organism evidence="2 3">
    <name type="scientific">Pseudomarimonas salicorniae</name>
    <dbReference type="NCBI Taxonomy" id="2933270"/>
    <lineage>
        <taxon>Bacteria</taxon>
        <taxon>Pseudomonadati</taxon>
        <taxon>Pseudomonadota</taxon>
        <taxon>Gammaproteobacteria</taxon>
        <taxon>Lysobacterales</taxon>
        <taxon>Lysobacteraceae</taxon>
        <taxon>Pseudomarimonas</taxon>
    </lineage>
</organism>
<keyword evidence="3" id="KW-1185">Reference proteome</keyword>
<dbReference type="SUPFAM" id="SSF49373">
    <property type="entry name" value="Invasin/intimin cell-adhesion fragments"/>
    <property type="match status" value="2"/>
</dbReference>
<gene>
    <name evidence="2" type="ORF">M0G41_04040</name>
</gene>
<evidence type="ECO:0000256" key="1">
    <source>
        <dbReference type="SAM" id="SignalP"/>
    </source>
</evidence>
<dbReference type="EMBL" id="JALNMH010000002">
    <property type="protein sequence ID" value="MCK7592836.1"/>
    <property type="molecule type" value="Genomic_DNA"/>
</dbReference>
<reference evidence="2" key="1">
    <citation type="submission" date="2022-04" db="EMBL/GenBank/DDBJ databases">
        <title>Lysobacter sp. CAU 1642 isolated from sea sand.</title>
        <authorList>
            <person name="Kim W."/>
        </authorList>
    </citation>
    <scope>NUCLEOTIDE SEQUENCE</scope>
    <source>
        <strain evidence="2">CAU 1642</strain>
    </source>
</reference>
<evidence type="ECO:0000313" key="3">
    <source>
        <dbReference type="Proteomes" id="UP001431449"/>
    </source>
</evidence>
<dbReference type="Gene3D" id="2.60.40.10">
    <property type="entry name" value="Immunoglobulins"/>
    <property type="match status" value="2"/>
</dbReference>
<feature type="chain" id="PRO_5047332132" description="Ig-like domain (Group 1)" evidence="1">
    <location>
        <begin position="22"/>
        <end position="1018"/>
    </location>
</feature>
<feature type="signal peptide" evidence="1">
    <location>
        <begin position="1"/>
        <end position="21"/>
    </location>
</feature>
<dbReference type="InterPro" id="IPR008964">
    <property type="entry name" value="Invasin/intimin_cell_adhesion"/>
</dbReference>
<accession>A0ABT0GE58</accession>
<dbReference type="PROSITE" id="PS51257">
    <property type="entry name" value="PROKAR_LIPOPROTEIN"/>
    <property type="match status" value="1"/>
</dbReference>
<evidence type="ECO:0008006" key="4">
    <source>
        <dbReference type="Google" id="ProtNLM"/>
    </source>
</evidence>
<name>A0ABT0GE58_9GAMM</name>